<keyword evidence="15 20" id="KW-0464">Manganese</keyword>
<dbReference type="Proteomes" id="UP001652621">
    <property type="component" value="Unplaced"/>
</dbReference>
<dbReference type="Pfam" id="PF03071">
    <property type="entry name" value="GNT-I"/>
    <property type="match status" value="1"/>
</dbReference>
<evidence type="ECO:0000256" key="6">
    <source>
        <dbReference type="ARBA" id="ARBA00022676"/>
    </source>
</evidence>
<dbReference type="Gene3D" id="3.90.550.10">
    <property type="entry name" value="Spore Coat Polysaccharide Biosynthesis Protein SpsA, Chain A"/>
    <property type="match status" value="1"/>
</dbReference>
<keyword evidence="8 20" id="KW-0812">Transmembrane</keyword>
<dbReference type="PANTHER" id="PTHR10468">
    <property type="entry name" value="PROTEIN O-LINKED-MANNOSE BETA-1,2-N-ACETYLGLUCOSAMINYLTRANSFERASE 1/ALPHA-1,3-MANNOSYL-GLYCOPROTEIN 2-BETA-N-ACETYLGLUCOSAMINYLTRANSFERASE"/>
    <property type="match status" value="1"/>
</dbReference>
<evidence type="ECO:0000256" key="4">
    <source>
        <dbReference type="ARBA" id="ARBA00006492"/>
    </source>
</evidence>
<evidence type="ECO:0000256" key="3">
    <source>
        <dbReference type="ARBA" id="ARBA00004922"/>
    </source>
</evidence>
<dbReference type="VEuPathDB" id="VectorBase:MDOMA2_014679"/>
<comment type="similarity">
    <text evidence="4 20">Belongs to the glycosyltransferase 13 family.</text>
</comment>
<proteinExistence type="inferred from homology"/>
<organism evidence="22">
    <name type="scientific">Musca domestica</name>
    <name type="common">House fly</name>
    <dbReference type="NCBI Taxonomy" id="7370"/>
    <lineage>
        <taxon>Eukaryota</taxon>
        <taxon>Metazoa</taxon>
        <taxon>Ecdysozoa</taxon>
        <taxon>Arthropoda</taxon>
        <taxon>Hexapoda</taxon>
        <taxon>Insecta</taxon>
        <taxon>Pterygota</taxon>
        <taxon>Neoptera</taxon>
        <taxon>Endopterygota</taxon>
        <taxon>Diptera</taxon>
        <taxon>Brachycera</taxon>
        <taxon>Muscomorpha</taxon>
        <taxon>Muscoidea</taxon>
        <taxon>Muscidae</taxon>
        <taxon>Musca</taxon>
    </lineage>
</organism>
<dbReference type="STRING" id="7370.A0A1I8MXJ3"/>
<reference evidence="24" key="2">
    <citation type="submission" date="2025-04" db="UniProtKB">
        <authorList>
            <consortium name="RefSeq"/>
        </authorList>
    </citation>
    <scope>IDENTIFICATION</scope>
    <source>
        <strain evidence="24">Aabys</strain>
    </source>
</reference>
<keyword evidence="23" id="KW-1185">Reference proteome</keyword>
<evidence type="ECO:0000256" key="19">
    <source>
        <dbReference type="ARBA" id="ARBA00049421"/>
    </source>
</evidence>
<comment type="pathway">
    <text evidence="3 20">Protein modification; protein glycosylation.</text>
</comment>
<evidence type="ECO:0000256" key="11">
    <source>
        <dbReference type="ARBA" id="ARBA00022989"/>
    </source>
</evidence>
<keyword evidence="14" id="KW-1015">Disulfide bond</keyword>
<evidence type="ECO:0000256" key="2">
    <source>
        <dbReference type="ARBA" id="ARBA00004556"/>
    </source>
</evidence>
<dbReference type="EnsemblMetazoa" id="MDOA009436-RA">
    <property type="protein sequence ID" value="MDOA009436-PA"/>
    <property type="gene ID" value="MDOA009436"/>
</dbReference>
<keyword evidence="7" id="KW-0808">Transferase</keyword>
<evidence type="ECO:0000256" key="16">
    <source>
        <dbReference type="ARBA" id="ARBA00037706"/>
    </source>
</evidence>
<feature type="region of interest" description="Disordered" evidence="21">
    <location>
        <begin position="75"/>
        <end position="96"/>
    </location>
</feature>
<evidence type="ECO:0000313" key="22">
    <source>
        <dbReference type="EnsemblMetazoa" id="MDOA009436-PA"/>
    </source>
</evidence>
<dbReference type="FunFam" id="3.10.180.20:FF:000001">
    <property type="entry name" value="alpha-1,3-mannosyl-glycoprotein 2-beta-N-acetylglucosaminyltransferase"/>
    <property type="match status" value="1"/>
</dbReference>
<name>A0A1I8MXJ3_MUSDO</name>
<evidence type="ECO:0000256" key="5">
    <source>
        <dbReference type="ARBA" id="ARBA00022490"/>
    </source>
</evidence>
<dbReference type="EC" id="2.4.1.101" evidence="17 20"/>
<evidence type="ECO:0000256" key="13">
    <source>
        <dbReference type="ARBA" id="ARBA00023136"/>
    </source>
</evidence>
<evidence type="ECO:0000256" key="7">
    <source>
        <dbReference type="ARBA" id="ARBA00022679"/>
    </source>
</evidence>
<dbReference type="UniPathway" id="UPA00378"/>
<gene>
    <name evidence="22" type="primary">101890826</name>
    <name evidence="24" type="synonym">LOC101890826</name>
</gene>
<keyword evidence="10 20" id="KW-0735">Signal-anchor</keyword>
<evidence type="ECO:0000256" key="15">
    <source>
        <dbReference type="ARBA" id="ARBA00023211"/>
    </source>
</evidence>
<evidence type="ECO:0000256" key="21">
    <source>
        <dbReference type="SAM" id="MobiDB-lite"/>
    </source>
</evidence>
<keyword evidence="11 20" id="KW-1133">Transmembrane helix</keyword>
<evidence type="ECO:0000256" key="18">
    <source>
        <dbReference type="ARBA" id="ARBA00041712"/>
    </source>
</evidence>
<protein>
    <recommendedName>
        <fullName evidence="17 20">Alpha-1,3-mannosyl-glycoprotein 2-beta-N-acetylglucosaminyltransferase</fullName>
        <shortName evidence="20">GNT-I</shortName>
        <shortName evidence="20">GlcNAc-T I</shortName>
        <ecNumber evidence="17 20">2.4.1.101</ecNumber>
    </recommendedName>
    <alternativeName>
        <fullName evidence="18 20">N-glycosyl-oligosaccharide-glycoprotein N-acetylglucosaminyltransferase I</fullName>
    </alternativeName>
</protein>
<dbReference type="InterPro" id="IPR029044">
    <property type="entry name" value="Nucleotide-diphossugar_trans"/>
</dbReference>
<dbReference type="InterPro" id="IPR052261">
    <property type="entry name" value="Glycosyltransferase_13"/>
</dbReference>
<sequence length="502" mass="59023">MRSRKILMIAGFLVTWTFVIFYFMPKTNGEFPLLKNRRQHTVEKLEQNAREEYHKTDKLMINLLGILQSKYLNEPPEAEEQEAKESHIASNSNNNNNQQQTILSLQEPPANDKLLPDEQRQQEDLQQLQQEVLETPNETEATQQRMTEAATTVITRLGNNQPVIPVLVFACNRVSISKCLDNLIKYRPSAEQFPIIVSQDCGDEATRNVILSYDKEVKLIEQPDQSDIFVPPKEKKFKGYYKIARHYGWALNHTFSKGYEFVIIVEDDLNVAPDFYEYFLGTHQLLKQDSSLWCVSAWNDNGKANLIDTSHPELLYRTDFFPGLGWMLTRELWQELSVKWPKSFWDDWIRHPEQRKNRVCIRPEISRTQTFGKVGVSNGLFFDKYLRYIKLSEEFVPFTKMNLSYLLKDNYDRTFLKEVYTYPVVTYDELRRNLITRDGPVRIQYNSRDVYKRTTKMLGLMDDFKSGVPRTAYHGIVSFVHNKRRVYLAPNVNWKGYDLSWS</sequence>
<keyword evidence="5" id="KW-0963">Cytoplasm</keyword>
<evidence type="ECO:0000256" key="1">
    <source>
        <dbReference type="ARBA" id="ARBA00004323"/>
    </source>
</evidence>
<evidence type="ECO:0000313" key="24">
    <source>
        <dbReference type="RefSeq" id="XP_005181805.1"/>
    </source>
</evidence>
<dbReference type="eggNOG" id="KOG1413">
    <property type="taxonomic scope" value="Eukaryota"/>
</dbReference>
<evidence type="ECO:0000256" key="8">
    <source>
        <dbReference type="ARBA" id="ARBA00022692"/>
    </source>
</evidence>
<dbReference type="PANTHER" id="PTHR10468:SF0">
    <property type="entry name" value="ALPHA-1,3-MANNOSYL-GLYCOPROTEIN 2-BETA-N-ACETYLGLUCOSAMINYLTRANSFERASE"/>
    <property type="match status" value="1"/>
</dbReference>
<dbReference type="InterPro" id="IPR004139">
    <property type="entry name" value="Glyco_trans_13"/>
</dbReference>
<dbReference type="GO" id="GO:0048471">
    <property type="term" value="C:perinuclear region of cytoplasm"/>
    <property type="evidence" value="ECO:0007669"/>
    <property type="project" value="UniProtKB-SubCell"/>
</dbReference>
<comment type="function">
    <text evidence="16 20">Initiates complex N-linked carbohydrate formation. Essential for the conversion of high-mannose to hybrid and complex N-glycans.</text>
</comment>
<dbReference type="GO" id="GO:0000139">
    <property type="term" value="C:Golgi membrane"/>
    <property type="evidence" value="ECO:0007669"/>
    <property type="project" value="UniProtKB-SubCell"/>
</dbReference>
<evidence type="ECO:0000256" key="17">
    <source>
        <dbReference type="ARBA" id="ARBA00038949"/>
    </source>
</evidence>
<dbReference type="FunFam" id="3.90.550.10:FF:000055">
    <property type="entry name" value="Alpha-1,3-mannosyl-glycoprotein 2-beta-N-acetylglucosaminyltransferase"/>
    <property type="match status" value="1"/>
</dbReference>
<comment type="cofactor">
    <cofactor evidence="20">
        <name>Mn(2+)</name>
        <dbReference type="ChEBI" id="CHEBI:29035"/>
    </cofactor>
    <text evidence="20">The cofactor is mostly bound to the substrate.</text>
</comment>
<dbReference type="CDD" id="cd02514">
    <property type="entry name" value="GT13_GLCNAC-TI"/>
    <property type="match status" value="1"/>
</dbReference>
<dbReference type="RefSeq" id="XP_005181805.1">
    <property type="nucleotide sequence ID" value="XM_005181748.3"/>
</dbReference>
<dbReference type="SUPFAM" id="SSF53448">
    <property type="entry name" value="Nucleotide-diphospho-sugar transferases"/>
    <property type="match status" value="1"/>
</dbReference>
<dbReference type="AlphaFoldDB" id="A0A1I8MXJ3"/>
<evidence type="ECO:0000256" key="10">
    <source>
        <dbReference type="ARBA" id="ARBA00022968"/>
    </source>
</evidence>
<dbReference type="OrthoDB" id="440755at2759"/>
<evidence type="ECO:0000256" key="12">
    <source>
        <dbReference type="ARBA" id="ARBA00023034"/>
    </source>
</evidence>
<evidence type="ECO:0000256" key="14">
    <source>
        <dbReference type="ARBA" id="ARBA00023157"/>
    </source>
</evidence>
<keyword evidence="6 20" id="KW-0328">Glycosyltransferase</keyword>
<reference evidence="22" key="1">
    <citation type="submission" date="2020-05" db="UniProtKB">
        <authorList>
            <consortium name="EnsemblMetazoa"/>
        </authorList>
    </citation>
    <scope>IDENTIFICATION</scope>
    <source>
        <strain evidence="22">Aabys</strain>
    </source>
</reference>
<dbReference type="VEuPathDB" id="VectorBase:MDOA009436"/>
<dbReference type="KEGG" id="mde:101890826"/>
<comment type="subcellular location">
    <subcellularLocation>
        <location evidence="2">Cytoplasm</location>
        <location evidence="2">Perinuclear region</location>
    </subcellularLocation>
    <subcellularLocation>
        <location evidence="1 20">Golgi apparatus membrane</location>
        <topology evidence="1 20">Single-pass type II membrane protein</topology>
    </subcellularLocation>
</comment>
<dbReference type="Gene3D" id="3.10.180.20">
    <property type="entry name" value="N-Acetylglucosaminyltransferase I, Domain 2"/>
    <property type="match status" value="1"/>
</dbReference>
<feature type="transmembrane region" description="Helical" evidence="20">
    <location>
        <begin position="7"/>
        <end position="24"/>
    </location>
</feature>
<dbReference type="GO" id="GO:0030145">
    <property type="term" value="F:manganese ion binding"/>
    <property type="evidence" value="ECO:0007669"/>
    <property type="project" value="UniProtKB-UniRule"/>
</dbReference>
<evidence type="ECO:0000256" key="9">
    <source>
        <dbReference type="ARBA" id="ARBA00022723"/>
    </source>
</evidence>
<keyword evidence="9 20" id="KW-0479">Metal-binding</keyword>
<dbReference type="GeneID" id="101890826"/>
<evidence type="ECO:0000313" key="23">
    <source>
        <dbReference type="Proteomes" id="UP001652621"/>
    </source>
</evidence>
<comment type="catalytic activity">
    <reaction evidence="19 20">
        <text>N(4)-(alpha-D-Man-(1-&gt;3)-[alpha-D-Man-(1-&gt;3)-[alpha-D-Man-(1-&gt;6)]-alpha-D-Man-(1-&gt;6)]-beta-D-Man-(1-&gt;4)-beta-D-GlcNAc-(1-&gt;4)-beta-D-GlcNAc)-L-asparaginyl-[protein] (N-glucan mannose isomer 5A1,2) + UDP-N-acetyl-alpha-D-glucosamine = N(4)-{beta-D-GlcNAc-(1-&gt;2)-alpha-D-Man-(1-&gt;3)-[alpha-D-Man-(1-&gt;3)-[alpha-D-Man-(1-&gt;6)]-alpha-D-Man-(1-&gt;6)]-beta-D-Man-(1-&gt;4)-beta-D-GlcNAc-(1-&gt;4)-beta-D-GlcNAc}-L-asparaginyl-[protein] + UDP + H(+)</text>
        <dbReference type="Rhea" id="RHEA:11456"/>
        <dbReference type="Rhea" id="RHEA-COMP:14367"/>
        <dbReference type="Rhea" id="RHEA-COMP:14368"/>
        <dbReference type="ChEBI" id="CHEBI:15378"/>
        <dbReference type="ChEBI" id="CHEBI:57705"/>
        <dbReference type="ChEBI" id="CHEBI:58223"/>
        <dbReference type="ChEBI" id="CHEBI:59087"/>
        <dbReference type="ChEBI" id="CHEBI:60625"/>
        <dbReference type="EC" id="2.4.1.101"/>
    </reaction>
</comment>
<dbReference type="GO" id="GO:0006487">
    <property type="term" value="P:protein N-linked glycosylation"/>
    <property type="evidence" value="ECO:0007669"/>
    <property type="project" value="TreeGrafter"/>
</dbReference>
<dbReference type="GO" id="GO:0003827">
    <property type="term" value="F:alpha-1,3-mannosylglycoprotein 2-beta-N-acetylglucosaminyltransferase activity"/>
    <property type="evidence" value="ECO:0007669"/>
    <property type="project" value="UniProtKB-UniRule"/>
</dbReference>
<keyword evidence="13 20" id="KW-0472">Membrane</keyword>
<keyword evidence="12 20" id="KW-0333">Golgi apparatus</keyword>
<accession>A0A1I8MXJ3</accession>
<evidence type="ECO:0000256" key="20">
    <source>
        <dbReference type="RuleBase" id="RU368119"/>
    </source>
</evidence>